<name>A0A0H4WTZ1_9BACT</name>
<gene>
    <name evidence="4" type="ORF">A176_001687</name>
</gene>
<keyword evidence="5" id="KW-1185">Reference proteome</keyword>
<dbReference type="Proteomes" id="UP000009026">
    <property type="component" value="Chromosome"/>
</dbReference>
<organism evidence="4 5">
    <name type="scientific">Pseudomyxococcus hansupus</name>
    <dbReference type="NCBI Taxonomy" id="1297742"/>
    <lineage>
        <taxon>Bacteria</taxon>
        <taxon>Pseudomonadati</taxon>
        <taxon>Myxococcota</taxon>
        <taxon>Myxococcia</taxon>
        <taxon>Myxococcales</taxon>
        <taxon>Cystobacterineae</taxon>
        <taxon>Myxococcaceae</taxon>
        <taxon>Pseudomyxococcus</taxon>
    </lineage>
</organism>
<dbReference type="InterPro" id="IPR050574">
    <property type="entry name" value="HPF/YfiA_ribosome-assoc"/>
</dbReference>
<sequence>MKVLLRGVHLDLSDALKSYVDEHLVRHIERFADDEAAEIDISLVDTNGPKGGVDKECRVTVRMPGLSAVHVTESSESLYPAIDATRDRLERSIKRLLDKRRDVHTNGLPQDVAADVPTY</sequence>
<dbReference type="KEGG" id="mym:A176_001687"/>
<evidence type="ECO:0000313" key="5">
    <source>
        <dbReference type="Proteomes" id="UP000009026"/>
    </source>
</evidence>
<evidence type="ECO:0000313" key="4">
    <source>
        <dbReference type="EMBL" id="AKQ64775.1"/>
    </source>
</evidence>
<dbReference type="OrthoDB" id="121633at2"/>
<accession>A0A0H4WTZ1</accession>
<dbReference type="CDD" id="cd00552">
    <property type="entry name" value="RaiA"/>
    <property type="match status" value="1"/>
</dbReference>
<dbReference type="PANTHER" id="PTHR33231">
    <property type="entry name" value="30S RIBOSOMAL PROTEIN"/>
    <property type="match status" value="1"/>
</dbReference>
<dbReference type="eggNOG" id="COG1544">
    <property type="taxonomic scope" value="Bacteria"/>
</dbReference>
<protein>
    <recommendedName>
        <fullName evidence="3">Ribosome hibernation promoting factor</fullName>
    </recommendedName>
</protein>
<dbReference type="AlphaFoldDB" id="A0A0H4WTZ1"/>
<dbReference type="InterPro" id="IPR036567">
    <property type="entry name" value="RHF-like"/>
</dbReference>
<evidence type="ECO:0000256" key="3">
    <source>
        <dbReference type="ARBA" id="ARBA00041148"/>
    </source>
</evidence>
<dbReference type="Pfam" id="PF02482">
    <property type="entry name" value="Ribosomal_S30AE"/>
    <property type="match status" value="1"/>
</dbReference>
<dbReference type="NCBIfam" id="TIGR00741">
    <property type="entry name" value="yfiA"/>
    <property type="match status" value="1"/>
</dbReference>
<dbReference type="PANTHER" id="PTHR33231:SF1">
    <property type="entry name" value="30S RIBOSOMAL PROTEIN"/>
    <property type="match status" value="1"/>
</dbReference>
<dbReference type="STRING" id="1297742.A176_001687"/>
<evidence type="ECO:0000256" key="1">
    <source>
        <dbReference type="ARBA" id="ARBA00022845"/>
    </source>
</evidence>
<reference evidence="4 5" key="1">
    <citation type="journal article" date="2016" name="PLoS ONE">
        <title>Complete Genome Sequence and Comparative Genomics of a Novel Myxobacterium Myxococcus hansupus.</title>
        <authorList>
            <person name="Sharma G."/>
            <person name="Narwani T."/>
            <person name="Subramanian S."/>
        </authorList>
    </citation>
    <scope>NUCLEOTIDE SEQUENCE [LARGE SCALE GENOMIC DNA]</scope>
    <source>
        <strain evidence="5">mixupus</strain>
    </source>
</reference>
<keyword evidence="1" id="KW-0810">Translation regulation</keyword>
<dbReference type="Gene3D" id="3.30.160.100">
    <property type="entry name" value="Ribosome hibernation promotion factor-like"/>
    <property type="match status" value="1"/>
</dbReference>
<dbReference type="GO" id="GO:0022627">
    <property type="term" value="C:cytosolic small ribosomal subunit"/>
    <property type="evidence" value="ECO:0007669"/>
    <property type="project" value="TreeGrafter"/>
</dbReference>
<evidence type="ECO:0000256" key="2">
    <source>
        <dbReference type="ARBA" id="ARBA00038695"/>
    </source>
</evidence>
<dbReference type="SUPFAM" id="SSF69754">
    <property type="entry name" value="Ribosome binding protein Y (YfiA homologue)"/>
    <property type="match status" value="1"/>
</dbReference>
<comment type="subunit">
    <text evidence="2">Associates exclusively with 100S ribosomes, which are dimers of 70S ribosomes.</text>
</comment>
<dbReference type="RefSeq" id="WP_002640831.1">
    <property type="nucleotide sequence ID" value="NZ_CP012109.1"/>
</dbReference>
<dbReference type="EMBL" id="CP012109">
    <property type="protein sequence ID" value="AKQ64775.1"/>
    <property type="molecule type" value="Genomic_DNA"/>
</dbReference>
<dbReference type="GO" id="GO:0045900">
    <property type="term" value="P:negative regulation of translational elongation"/>
    <property type="evidence" value="ECO:0007669"/>
    <property type="project" value="TreeGrafter"/>
</dbReference>
<dbReference type="InterPro" id="IPR003489">
    <property type="entry name" value="RHF/RaiA"/>
</dbReference>
<proteinExistence type="predicted"/>
<dbReference type="PATRIC" id="fig|1297742.4.peg.1707"/>
<dbReference type="GO" id="GO:0043024">
    <property type="term" value="F:ribosomal small subunit binding"/>
    <property type="evidence" value="ECO:0007669"/>
    <property type="project" value="TreeGrafter"/>
</dbReference>